<comment type="caution">
    <text evidence="1">The sequence shown here is derived from an EMBL/GenBank/DDBJ whole genome shotgun (WGS) entry which is preliminary data.</text>
</comment>
<name>A0ABR2HPQ0_9PEZI</name>
<accession>A0ABR2HPQ0</accession>
<dbReference type="EMBL" id="JAPCWZ010000009">
    <property type="protein sequence ID" value="KAK8851077.1"/>
    <property type="molecule type" value="Genomic_DNA"/>
</dbReference>
<dbReference type="InterPro" id="IPR011009">
    <property type="entry name" value="Kinase-like_dom_sf"/>
</dbReference>
<reference evidence="1 2" key="1">
    <citation type="journal article" date="2024" name="IMA Fungus">
        <title>Apiospora arundinis, a panoply of carbohydrate-active enzymes and secondary metabolites.</title>
        <authorList>
            <person name="Sorensen T."/>
            <person name="Petersen C."/>
            <person name="Muurmann A.T."/>
            <person name="Christiansen J.V."/>
            <person name="Brundto M.L."/>
            <person name="Overgaard C.K."/>
            <person name="Boysen A.T."/>
            <person name="Wollenberg R.D."/>
            <person name="Larsen T.O."/>
            <person name="Sorensen J.L."/>
            <person name="Nielsen K.L."/>
            <person name="Sondergaard T.E."/>
        </authorList>
    </citation>
    <scope>NUCLEOTIDE SEQUENCE [LARGE SCALE GENOMIC DNA]</scope>
    <source>
        <strain evidence="1 2">AAU 773</strain>
    </source>
</reference>
<dbReference type="Gene3D" id="3.30.200.20">
    <property type="entry name" value="Phosphorylase Kinase, domain 1"/>
    <property type="match status" value="1"/>
</dbReference>
<protein>
    <submittedName>
        <fullName evidence="1">Phosphotransferase enzyme family protein</fullName>
    </submittedName>
</protein>
<organism evidence="1 2">
    <name type="scientific">Apiospora arundinis</name>
    <dbReference type="NCBI Taxonomy" id="335852"/>
    <lineage>
        <taxon>Eukaryota</taxon>
        <taxon>Fungi</taxon>
        <taxon>Dikarya</taxon>
        <taxon>Ascomycota</taxon>
        <taxon>Pezizomycotina</taxon>
        <taxon>Sordariomycetes</taxon>
        <taxon>Xylariomycetidae</taxon>
        <taxon>Amphisphaeriales</taxon>
        <taxon>Apiosporaceae</taxon>
        <taxon>Apiospora</taxon>
    </lineage>
</organism>
<evidence type="ECO:0000313" key="1">
    <source>
        <dbReference type="EMBL" id="KAK8851077.1"/>
    </source>
</evidence>
<keyword evidence="2" id="KW-1185">Reference proteome</keyword>
<proteinExistence type="predicted"/>
<dbReference type="Proteomes" id="UP001390339">
    <property type="component" value="Unassembled WGS sequence"/>
</dbReference>
<dbReference type="InterPro" id="IPR051678">
    <property type="entry name" value="AGP_Transferase"/>
</dbReference>
<gene>
    <name evidence="1" type="ORF">PGQ11_013556</name>
</gene>
<dbReference type="SUPFAM" id="SSF56112">
    <property type="entry name" value="Protein kinase-like (PK-like)"/>
    <property type="match status" value="1"/>
</dbReference>
<sequence>MGTPFDHIADRDTDDAMNNFIRQFDAARGDIKSFVDVHLNWDGAGVETGFYAGSYNIIVSLKNTKTNEHVLVRFPFPGKIHEPWQERKVRNEVMALKFLAQHTTIPVPRVYHWGMMEDSPGRLGPFIIEEFIEGESLGDLLKAPENDKNGRAYLHPDVDNTKLDLVYEQIAGFQLQLSRLGFGSIGAIDEVGGSGDFTVAEAPLTYDMNEVVAFAGFPADHFKSSTTFKRATDYFLERARSLQLNLETHRNIGQEDEKLTWKRYPKMISGPSLPLVLR</sequence>
<dbReference type="PANTHER" id="PTHR21310:SF37">
    <property type="entry name" value="AMINOGLYCOSIDE PHOSPHOTRANSFERASE DOMAIN-CONTAINING PROTEIN"/>
    <property type="match status" value="1"/>
</dbReference>
<evidence type="ECO:0000313" key="2">
    <source>
        <dbReference type="Proteomes" id="UP001390339"/>
    </source>
</evidence>
<dbReference type="PANTHER" id="PTHR21310">
    <property type="entry name" value="AMINOGLYCOSIDE PHOSPHOTRANSFERASE-RELATED-RELATED"/>
    <property type="match status" value="1"/>
</dbReference>